<protein>
    <submittedName>
        <fullName evidence="1">Uncharacterized protein</fullName>
    </submittedName>
</protein>
<evidence type="ECO:0000313" key="1">
    <source>
        <dbReference type="EMBL" id="KAF9653007.1"/>
    </source>
</evidence>
<evidence type="ECO:0000313" key="2">
    <source>
        <dbReference type="Proteomes" id="UP000886501"/>
    </source>
</evidence>
<reference evidence="1" key="2">
    <citation type="journal article" date="2020" name="Nat. Commun.">
        <title>Large-scale genome sequencing of mycorrhizal fungi provides insights into the early evolution of symbiotic traits.</title>
        <authorList>
            <person name="Miyauchi S."/>
            <person name="Kiss E."/>
            <person name="Kuo A."/>
            <person name="Drula E."/>
            <person name="Kohler A."/>
            <person name="Sanchez-Garcia M."/>
            <person name="Morin E."/>
            <person name="Andreopoulos B."/>
            <person name="Barry K.W."/>
            <person name="Bonito G."/>
            <person name="Buee M."/>
            <person name="Carver A."/>
            <person name="Chen C."/>
            <person name="Cichocki N."/>
            <person name="Clum A."/>
            <person name="Culley D."/>
            <person name="Crous P.W."/>
            <person name="Fauchery L."/>
            <person name="Girlanda M."/>
            <person name="Hayes R.D."/>
            <person name="Keri Z."/>
            <person name="LaButti K."/>
            <person name="Lipzen A."/>
            <person name="Lombard V."/>
            <person name="Magnuson J."/>
            <person name="Maillard F."/>
            <person name="Murat C."/>
            <person name="Nolan M."/>
            <person name="Ohm R.A."/>
            <person name="Pangilinan J."/>
            <person name="Pereira M.F."/>
            <person name="Perotto S."/>
            <person name="Peter M."/>
            <person name="Pfister S."/>
            <person name="Riley R."/>
            <person name="Sitrit Y."/>
            <person name="Stielow J.B."/>
            <person name="Szollosi G."/>
            <person name="Zifcakova L."/>
            <person name="Stursova M."/>
            <person name="Spatafora J.W."/>
            <person name="Tedersoo L."/>
            <person name="Vaario L.M."/>
            <person name="Yamada A."/>
            <person name="Yan M."/>
            <person name="Wang P."/>
            <person name="Xu J."/>
            <person name="Bruns T."/>
            <person name="Baldrian P."/>
            <person name="Vilgalys R."/>
            <person name="Dunand C."/>
            <person name="Henrissat B."/>
            <person name="Grigoriev I.V."/>
            <person name="Hibbett D."/>
            <person name="Nagy L.G."/>
            <person name="Martin F.M."/>
        </authorList>
    </citation>
    <scope>NUCLEOTIDE SEQUENCE</scope>
    <source>
        <strain evidence="1">P2</strain>
    </source>
</reference>
<comment type="caution">
    <text evidence="1">The sequence shown here is derived from an EMBL/GenBank/DDBJ whole genome shotgun (WGS) entry which is preliminary data.</text>
</comment>
<gene>
    <name evidence="1" type="ORF">BDM02DRAFT_3183333</name>
</gene>
<accession>A0ACB6ZTR7</accession>
<name>A0ACB6ZTR7_THEGA</name>
<reference evidence="1" key="1">
    <citation type="submission" date="2019-10" db="EMBL/GenBank/DDBJ databases">
        <authorList>
            <consortium name="DOE Joint Genome Institute"/>
            <person name="Kuo A."/>
            <person name="Miyauchi S."/>
            <person name="Kiss E."/>
            <person name="Drula E."/>
            <person name="Kohler A."/>
            <person name="Sanchez-Garcia M."/>
            <person name="Andreopoulos B."/>
            <person name="Barry K.W."/>
            <person name="Bonito G."/>
            <person name="Buee M."/>
            <person name="Carver A."/>
            <person name="Chen C."/>
            <person name="Cichocki N."/>
            <person name="Clum A."/>
            <person name="Culley D."/>
            <person name="Crous P.W."/>
            <person name="Fauchery L."/>
            <person name="Girlanda M."/>
            <person name="Hayes R."/>
            <person name="Keri Z."/>
            <person name="Labutti K."/>
            <person name="Lipzen A."/>
            <person name="Lombard V."/>
            <person name="Magnuson J."/>
            <person name="Maillard F."/>
            <person name="Morin E."/>
            <person name="Murat C."/>
            <person name="Nolan M."/>
            <person name="Ohm R."/>
            <person name="Pangilinan J."/>
            <person name="Pereira M."/>
            <person name="Perotto S."/>
            <person name="Peter M."/>
            <person name="Riley R."/>
            <person name="Sitrit Y."/>
            <person name="Stielow B."/>
            <person name="Szollosi G."/>
            <person name="Zifcakova L."/>
            <person name="Stursova M."/>
            <person name="Spatafora J.W."/>
            <person name="Tedersoo L."/>
            <person name="Vaario L.-M."/>
            <person name="Yamada A."/>
            <person name="Yan M."/>
            <person name="Wang P."/>
            <person name="Xu J."/>
            <person name="Bruns T."/>
            <person name="Baldrian P."/>
            <person name="Vilgalys R."/>
            <person name="Henrissat B."/>
            <person name="Grigoriev I.V."/>
            <person name="Hibbett D."/>
            <person name="Nagy L.G."/>
            <person name="Martin F.M."/>
        </authorList>
    </citation>
    <scope>NUCLEOTIDE SEQUENCE</scope>
    <source>
        <strain evidence="1">P2</strain>
    </source>
</reference>
<keyword evidence="2" id="KW-1185">Reference proteome</keyword>
<organism evidence="1 2">
    <name type="scientific">Thelephora ganbajun</name>
    <name type="common">Ganba fungus</name>
    <dbReference type="NCBI Taxonomy" id="370292"/>
    <lineage>
        <taxon>Eukaryota</taxon>
        <taxon>Fungi</taxon>
        <taxon>Dikarya</taxon>
        <taxon>Basidiomycota</taxon>
        <taxon>Agaricomycotina</taxon>
        <taxon>Agaricomycetes</taxon>
        <taxon>Thelephorales</taxon>
        <taxon>Thelephoraceae</taxon>
        <taxon>Thelephora</taxon>
    </lineage>
</organism>
<dbReference type="EMBL" id="MU117966">
    <property type="protein sequence ID" value="KAF9653007.1"/>
    <property type="molecule type" value="Genomic_DNA"/>
</dbReference>
<dbReference type="Proteomes" id="UP000886501">
    <property type="component" value="Unassembled WGS sequence"/>
</dbReference>
<sequence>MSFDASLSRMNAFLGISMDGELMTVAKYSSKESIGVSLLVATSCLSLVAVLGLLILMGVAAWLNRTSESKNYFFRTNVAAYFICLLVADLIQALASIMNARWVQFGGVQRGQFCTAQGVLKHLSDIGSASWSFVISAQTFCLLFYQLHSPRWVGWVVLGLANGLMVMLIFLGPAVYRTKADGDFYGISGYWCWITPEYNLGRVTLDYMILFLSAFLSFILYTLVFFRLRGNIVVTGWHVRFRMLEKDESGWRGRERANSRALSIARQMILYPVAYTILFLPIAVLRLCEWTGQPVSFAVMMFCDSIFLLGGVINVVLFCTIRRVIPIKEVAVALFTGKAFRKQEVSSTDTTWCIGSLKADEERISTNLSLPTNDDYFILRQPKFEIVTPLPAVLPDKTATPMTAQFIQPVPMFGTEAVVHADPSPRSPIPRTRSISRRPLPVEPSIYSEDSEEYDRSSSFSRQSSIRRLPPIPQGSRPAALPPIVEKRDSPPPSYRSITTHTRQCSASSSVPSHSHSASLDSVTSGSSISGSTLLGSADKDSSKDDDFPSQK</sequence>
<proteinExistence type="predicted"/>